<evidence type="ECO:0000256" key="1">
    <source>
        <dbReference type="SAM" id="SignalP"/>
    </source>
</evidence>
<reference evidence="2" key="1">
    <citation type="submission" date="2022-12" db="EMBL/GenBank/DDBJ databases">
        <title>Complete genome sequence of an Australian strain of Rouxiella badensis DAR84756 and resolution of the R. badensis DSM100043 and R. chamberiensis DSM28324 genomes.</title>
        <authorList>
            <person name="Paul S."/>
            <person name="Anderson P.J."/>
            <person name="Maynard G."/>
            <person name="Dyall-Smith M."/>
            <person name="Kudinha T."/>
        </authorList>
    </citation>
    <scope>NUCLEOTIDE SEQUENCE</scope>
    <source>
        <strain evidence="2">DSM 28324</strain>
    </source>
</reference>
<keyword evidence="3" id="KW-1185">Reference proteome</keyword>
<dbReference type="RefSeq" id="WP_072045084.1">
    <property type="nucleotide sequence ID" value="NZ_CP114058.1"/>
</dbReference>
<name>A0ABY7HSC8_9GAMM</name>
<gene>
    <name evidence="2" type="ORF">O1V66_06645</name>
</gene>
<accession>A0ABY7HSC8</accession>
<feature type="chain" id="PRO_5046487206" description="Rap1a immunity protein domain-containing protein" evidence="1">
    <location>
        <begin position="26"/>
        <end position="141"/>
    </location>
</feature>
<dbReference type="EMBL" id="CP114058">
    <property type="protein sequence ID" value="WAT02299.1"/>
    <property type="molecule type" value="Genomic_DNA"/>
</dbReference>
<evidence type="ECO:0000313" key="3">
    <source>
        <dbReference type="Proteomes" id="UP001164712"/>
    </source>
</evidence>
<keyword evidence="1" id="KW-0732">Signal</keyword>
<organism evidence="2 3">
    <name type="scientific">Rouxiella chamberiensis</name>
    <dbReference type="NCBI Taxonomy" id="1513468"/>
    <lineage>
        <taxon>Bacteria</taxon>
        <taxon>Pseudomonadati</taxon>
        <taxon>Pseudomonadota</taxon>
        <taxon>Gammaproteobacteria</taxon>
        <taxon>Enterobacterales</taxon>
        <taxon>Yersiniaceae</taxon>
        <taxon>Rouxiella</taxon>
    </lineage>
</organism>
<protein>
    <recommendedName>
        <fullName evidence="4">Rap1a immunity protein domain-containing protein</fullName>
    </recommendedName>
</protein>
<evidence type="ECO:0008006" key="4">
    <source>
        <dbReference type="Google" id="ProtNLM"/>
    </source>
</evidence>
<feature type="signal peptide" evidence="1">
    <location>
        <begin position="1"/>
        <end position="25"/>
    </location>
</feature>
<evidence type="ECO:0000313" key="2">
    <source>
        <dbReference type="EMBL" id="WAT02299.1"/>
    </source>
</evidence>
<dbReference type="Proteomes" id="UP001164712">
    <property type="component" value="Chromosome"/>
</dbReference>
<proteinExistence type="predicted"/>
<sequence>MTSEIRRFISGTAVLLLGSLQIAQASDALDRTIVEPQGEQVATSTPSIGDIYRQCLNGADYVGTKASEAQRQLCIGFMAAAAQSASHDAAGSCPPVSYRQILAKVNSRISNADQWKQPALPFLVSSLQELGCTDKPVPQKQ</sequence>